<dbReference type="EMBL" id="BAABME010013047">
    <property type="protein sequence ID" value="GAA0185761.1"/>
    <property type="molecule type" value="Genomic_DNA"/>
</dbReference>
<gene>
    <name evidence="2" type="ORF">LIER_33049</name>
</gene>
<reference evidence="2 3" key="1">
    <citation type="submission" date="2024-01" db="EMBL/GenBank/DDBJ databases">
        <title>The complete chloroplast genome sequence of Lithospermum erythrorhizon: insights into the phylogenetic relationship among Boraginaceae species and the maternal lineages of purple gromwells.</title>
        <authorList>
            <person name="Okada T."/>
            <person name="Watanabe K."/>
        </authorList>
    </citation>
    <scope>NUCLEOTIDE SEQUENCE [LARGE SCALE GENOMIC DNA]</scope>
</reference>
<comment type="caution">
    <text evidence="2">The sequence shown here is derived from an EMBL/GenBank/DDBJ whole genome shotgun (WGS) entry which is preliminary data.</text>
</comment>
<organism evidence="2 3">
    <name type="scientific">Lithospermum erythrorhizon</name>
    <name type="common">Purple gromwell</name>
    <name type="synonym">Lithospermum officinale var. erythrorhizon</name>
    <dbReference type="NCBI Taxonomy" id="34254"/>
    <lineage>
        <taxon>Eukaryota</taxon>
        <taxon>Viridiplantae</taxon>
        <taxon>Streptophyta</taxon>
        <taxon>Embryophyta</taxon>
        <taxon>Tracheophyta</taxon>
        <taxon>Spermatophyta</taxon>
        <taxon>Magnoliopsida</taxon>
        <taxon>eudicotyledons</taxon>
        <taxon>Gunneridae</taxon>
        <taxon>Pentapetalae</taxon>
        <taxon>asterids</taxon>
        <taxon>lamiids</taxon>
        <taxon>Boraginales</taxon>
        <taxon>Boraginaceae</taxon>
        <taxon>Boraginoideae</taxon>
        <taxon>Lithospermeae</taxon>
        <taxon>Lithospermum</taxon>
    </lineage>
</organism>
<proteinExistence type="predicted"/>
<dbReference type="AlphaFoldDB" id="A0AAV3S0V2"/>
<accession>A0AAV3S0V2</accession>
<feature type="region of interest" description="Disordered" evidence="1">
    <location>
        <begin position="11"/>
        <end position="76"/>
    </location>
</feature>
<keyword evidence="3" id="KW-1185">Reference proteome</keyword>
<protein>
    <submittedName>
        <fullName evidence="2">Uncharacterized protein</fullName>
    </submittedName>
</protein>
<feature type="compositionally biased region" description="Low complexity" evidence="1">
    <location>
        <begin position="34"/>
        <end position="52"/>
    </location>
</feature>
<evidence type="ECO:0000313" key="2">
    <source>
        <dbReference type="EMBL" id="GAA0185761.1"/>
    </source>
</evidence>
<sequence length="108" mass="11777">MRGKRSIAFKRVKAVKKVDSSPRPASKTIPTPRSSSIVAEPISSSLPPSAADLPRESPSPSLAEKRPLEGTVTQRKEKRARAVLLFFNPSFHRGRGSQSSGFQCYISP</sequence>
<evidence type="ECO:0000313" key="3">
    <source>
        <dbReference type="Proteomes" id="UP001454036"/>
    </source>
</evidence>
<name>A0AAV3S0V2_LITER</name>
<evidence type="ECO:0000256" key="1">
    <source>
        <dbReference type="SAM" id="MobiDB-lite"/>
    </source>
</evidence>
<dbReference type="Proteomes" id="UP001454036">
    <property type="component" value="Unassembled WGS sequence"/>
</dbReference>